<evidence type="ECO:0000313" key="2">
    <source>
        <dbReference type="Proteomes" id="UP001227192"/>
    </source>
</evidence>
<reference evidence="1" key="2">
    <citation type="journal article" date="2016" name="Fungal Biol.">
        <title>Ochratoxin A production by Penicillium thymicola.</title>
        <authorList>
            <person name="Nguyen H.D.T."/>
            <person name="McMullin D.R."/>
            <person name="Ponomareva E."/>
            <person name="Riley R."/>
            <person name="Pomraning K.R."/>
            <person name="Baker S.E."/>
            <person name="Seifert K.A."/>
        </authorList>
    </citation>
    <scope>NUCLEOTIDE SEQUENCE</scope>
    <source>
        <strain evidence="1">DAOM 180753</strain>
    </source>
</reference>
<organism evidence="1 2">
    <name type="scientific">Penicillium thymicola</name>
    <dbReference type="NCBI Taxonomy" id="293382"/>
    <lineage>
        <taxon>Eukaryota</taxon>
        <taxon>Fungi</taxon>
        <taxon>Dikarya</taxon>
        <taxon>Ascomycota</taxon>
        <taxon>Pezizomycotina</taxon>
        <taxon>Eurotiomycetes</taxon>
        <taxon>Eurotiomycetidae</taxon>
        <taxon>Eurotiales</taxon>
        <taxon>Aspergillaceae</taxon>
        <taxon>Penicillium</taxon>
    </lineage>
</organism>
<accession>A0AAI9X1Y9</accession>
<dbReference type="Proteomes" id="UP001227192">
    <property type="component" value="Unassembled WGS sequence"/>
</dbReference>
<protein>
    <submittedName>
        <fullName evidence="1">Uncharacterized protein</fullName>
    </submittedName>
</protein>
<reference evidence="1" key="1">
    <citation type="submission" date="2015-06" db="EMBL/GenBank/DDBJ databases">
        <authorList>
            <person name="Nguyen H."/>
        </authorList>
    </citation>
    <scope>NUCLEOTIDE SEQUENCE</scope>
    <source>
        <strain evidence="1">DAOM 180753</strain>
    </source>
</reference>
<sequence length="73" mass="8353">MGMRYSYPQKPTITPREVWDSIVEGITVEGLKLMSSCKKANYANYANYATLSIKWVQLIQLVQTVQTVLEPTR</sequence>
<name>A0AAI9X1Y9_PENTH</name>
<keyword evidence="2" id="KW-1185">Reference proteome</keyword>
<dbReference type="EMBL" id="LACB01001119">
    <property type="protein sequence ID" value="KAJ9480747.1"/>
    <property type="molecule type" value="Genomic_DNA"/>
</dbReference>
<dbReference type="AlphaFoldDB" id="A0AAI9X1Y9"/>
<gene>
    <name evidence="1" type="ORF">VN97_g12782</name>
</gene>
<comment type="caution">
    <text evidence="1">The sequence shown here is derived from an EMBL/GenBank/DDBJ whole genome shotgun (WGS) entry which is preliminary data.</text>
</comment>
<evidence type="ECO:0000313" key="1">
    <source>
        <dbReference type="EMBL" id="KAJ9480747.1"/>
    </source>
</evidence>
<proteinExistence type="predicted"/>